<dbReference type="EMBL" id="BAABLX010000007">
    <property type="protein sequence ID" value="GAA4934701.1"/>
    <property type="molecule type" value="Genomic_DNA"/>
</dbReference>
<dbReference type="Proteomes" id="UP001409585">
    <property type="component" value="Unassembled WGS sequence"/>
</dbReference>
<evidence type="ECO:0000256" key="1">
    <source>
        <dbReference type="SAM" id="Coils"/>
    </source>
</evidence>
<dbReference type="RefSeq" id="WP_345417899.1">
    <property type="nucleotide sequence ID" value="NZ_AP031496.1"/>
</dbReference>
<name>A0AAV3TYQ6_9ALTE</name>
<dbReference type="PANTHER" id="PTHR30386:SF27">
    <property type="entry name" value="MEMBRANE FUSION PROTEIN (MFP) FAMILY PROTEIN"/>
    <property type="match status" value="1"/>
</dbReference>
<evidence type="ECO:0000313" key="2">
    <source>
        <dbReference type="EMBL" id="GAA4934701.1"/>
    </source>
</evidence>
<protein>
    <submittedName>
        <fullName evidence="2">HlyD family efflux transporter periplasmic adaptor subunit</fullName>
    </submittedName>
</protein>
<dbReference type="Gene3D" id="2.40.50.100">
    <property type="match status" value="1"/>
</dbReference>
<keyword evidence="3" id="KW-1185">Reference proteome</keyword>
<dbReference type="SUPFAM" id="SSF111369">
    <property type="entry name" value="HlyD-like secretion proteins"/>
    <property type="match status" value="1"/>
</dbReference>
<dbReference type="Gene3D" id="2.40.30.170">
    <property type="match status" value="1"/>
</dbReference>
<reference evidence="3" key="1">
    <citation type="journal article" date="2019" name="Int. J. Syst. Evol. Microbiol.">
        <title>The Global Catalogue of Microorganisms (GCM) 10K type strain sequencing project: providing services to taxonomists for standard genome sequencing and annotation.</title>
        <authorList>
            <consortium name="The Broad Institute Genomics Platform"/>
            <consortium name="The Broad Institute Genome Sequencing Center for Infectious Disease"/>
            <person name="Wu L."/>
            <person name="Ma J."/>
        </authorList>
    </citation>
    <scope>NUCLEOTIDE SEQUENCE [LARGE SCALE GENOMIC DNA]</scope>
    <source>
        <strain evidence="3">JCM 19134</strain>
    </source>
</reference>
<evidence type="ECO:0000313" key="3">
    <source>
        <dbReference type="Proteomes" id="UP001409585"/>
    </source>
</evidence>
<keyword evidence="1" id="KW-0175">Coiled coil</keyword>
<gene>
    <name evidence="2" type="ORF">GCM10025791_09620</name>
</gene>
<comment type="caution">
    <text evidence="2">The sequence shown here is derived from an EMBL/GenBank/DDBJ whole genome shotgun (WGS) entry which is preliminary data.</text>
</comment>
<dbReference type="PANTHER" id="PTHR30386">
    <property type="entry name" value="MEMBRANE FUSION SUBUNIT OF EMRAB-TOLC MULTIDRUG EFFLUX PUMP"/>
    <property type="match status" value="1"/>
</dbReference>
<dbReference type="Gene3D" id="1.10.287.470">
    <property type="entry name" value="Helix hairpin bin"/>
    <property type="match status" value="1"/>
</dbReference>
<dbReference type="InterPro" id="IPR050739">
    <property type="entry name" value="MFP"/>
</dbReference>
<feature type="coiled-coil region" evidence="1">
    <location>
        <begin position="150"/>
        <end position="177"/>
    </location>
</feature>
<sequence length="343" mass="38090">MTIARKDFMLAMKTLNRLSAPKYYKAIIGSVMALIGFAAALLIFTPWVQTAYGVGTVDTLNPALRIQPISALLDGQIEQWHVSEGELVKAGQPIVTLVDVDEERIEKIQSQEAAARQRFASNELAVVNGERNLERQQALLKEGLVSPKDVESAEISLEKLKAELAKTQEDLDTIRMTLARQQTRTKLAPVDGTVVRLQSVGTSTYVTAGAVLASFVPKTDDRYVSVYVNGLDAALVSPGRTTRIQFEGWPTFQFSGWPGVSVGTFSGIVDFIEPVADINGQFRVWIKPDLSAEPWPDHDSARLGSRVRAWILLEEVRLGYELWRQLNNFPPIREQQANSNRKP</sequence>
<accession>A0AAV3TYQ6</accession>
<dbReference type="AlphaFoldDB" id="A0AAV3TYQ6"/>
<proteinExistence type="predicted"/>
<organism evidence="2 3">
    <name type="scientific">Halioxenophilus aromaticivorans</name>
    <dbReference type="NCBI Taxonomy" id="1306992"/>
    <lineage>
        <taxon>Bacteria</taxon>
        <taxon>Pseudomonadati</taxon>
        <taxon>Pseudomonadota</taxon>
        <taxon>Gammaproteobacteria</taxon>
        <taxon>Alteromonadales</taxon>
        <taxon>Alteromonadaceae</taxon>
        <taxon>Halioxenophilus</taxon>
    </lineage>
</organism>